<sequence length="95" mass="10740">MFELWYIHIALSVISAIFASLILVEFSRLRRELKGKISLVLVVISVLLVLVSVTDTVAFSLWSSDRNPIYVYPSLGMAILTASVVILLYYYVTRV</sequence>
<evidence type="ECO:0000313" key="1">
    <source>
        <dbReference type="EMBL" id="MEW9491959.1"/>
    </source>
</evidence>
<proteinExistence type="predicted"/>
<reference evidence="1" key="1">
    <citation type="submission" date="2024-07" db="EMBL/GenBank/DDBJ databases">
        <title>Metagenome and Metagenome-Assembled Genomes of Archaea from a hot spring from the geothermal field of Los Azufres, Mexico.</title>
        <authorList>
            <person name="Marin-Paredes R."/>
            <person name="Martinez-Romero E."/>
            <person name="Servin-Garciduenas L.E."/>
        </authorList>
    </citation>
    <scope>NUCLEOTIDE SEQUENCE</scope>
    <source>
        <strain evidence="1">AZ1-454</strain>
    </source>
</reference>
<name>A0ACC6TQ81_9CREN</name>
<organism evidence="1 2">
    <name type="scientific">Candidatus Aramenus sulfurataquae</name>
    <dbReference type="NCBI Taxonomy" id="1326980"/>
    <lineage>
        <taxon>Archaea</taxon>
        <taxon>Thermoproteota</taxon>
        <taxon>Thermoprotei</taxon>
        <taxon>Sulfolobales</taxon>
        <taxon>Sulfolobaceae</taxon>
        <taxon>Candidatus Aramenus</taxon>
    </lineage>
</organism>
<evidence type="ECO:0000313" key="2">
    <source>
        <dbReference type="Proteomes" id="UP000053480"/>
    </source>
</evidence>
<comment type="caution">
    <text evidence="1">The sequence shown here is derived from an EMBL/GenBank/DDBJ whole genome shotgun (WGS) entry which is preliminary data.</text>
</comment>
<protein>
    <submittedName>
        <fullName evidence="1">Uncharacterized protein</fullName>
    </submittedName>
</protein>
<dbReference type="Proteomes" id="UP000053480">
    <property type="component" value="Unassembled WGS sequence"/>
</dbReference>
<dbReference type="EMBL" id="JZWS03000009">
    <property type="protein sequence ID" value="MEW9491959.1"/>
    <property type="molecule type" value="Genomic_DNA"/>
</dbReference>
<gene>
    <name evidence="1" type="ORF">TQ35_0007160</name>
</gene>
<accession>A0ACC6TQ81</accession>